<feature type="transmembrane region" description="Helical" evidence="8">
    <location>
        <begin position="346"/>
        <end position="366"/>
    </location>
</feature>
<feature type="transmembrane region" description="Helical" evidence="8">
    <location>
        <begin position="303"/>
        <end position="326"/>
    </location>
</feature>
<evidence type="ECO:0000256" key="6">
    <source>
        <dbReference type="ARBA" id="ARBA00022989"/>
    </source>
</evidence>
<name>A0A4Y9LYM8_9BRAD</name>
<dbReference type="GO" id="GO:0016763">
    <property type="term" value="F:pentosyltransferase activity"/>
    <property type="evidence" value="ECO:0007669"/>
    <property type="project" value="TreeGrafter"/>
</dbReference>
<keyword evidence="3" id="KW-0328">Glycosyltransferase</keyword>
<evidence type="ECO:0000256" key="3">
    <source>
        <dbReference type="ARBA" id="ARBA00022676"/>
    </source>
</evidence>
<reference evidence="9 10" key="1">
    <citation type="submission" date="2019-03" db="EMBL/GenBank/DDBJ databases">
        <title>Bradyrhizobium diversity isolated from nodules of Chamaecrista fasciculata.</title>
        <authorList>
            <person name="Klepa M.S."/>
            <person name="Urquiaga M.O."/>
            <person name="Hungria M."/>
            <person name="Delamuta J.R."/>
        </authorList>
    </citation>
    <scope>NUCLEOTIDE SEQUENCE [LARGE SCALE GENOMIC DNA]</scope>
    <source>
        <strain evidence="9 10">CNPSo 3448</strain>
    </source>
</reference>
<sequence>MMRFLSRISPATTVLALALFNIIVLLVMETRHLAYLQNDPLAPFYLIDQAYHGELLVADRQPWLLPSLIGKALHGLSIADRYTLIMHASTAITTIFVGLTALPLFFLVRRFGSDRTAMIAVILLLTNAQFCISGLYLNPTVLLTFLVTLFFAVLVYWPPRALLTLAAIAGLSVLIRHEGLILAAFLLWIIYWKYRHDHSGRPAALKAVAFLALIVVANYTIRLLWTADAIGFLRNTGTSDKFFSLLSFSPARVFSYLMAVLNYKMEKLDVIAATLPLPLLALVPIGAVACLRKRSGAGFIMMYLPLYEAVVLIYLLVLPVSTHLLQNYSAANLLIDVRNVVRYYQVFTPMLLFFAAIGGAETYHLISSKTSGKFDAQLVKAAYVIVAVFCINQQFLLQNSYRFQFVKAEPHAAEAFETADWFRARQIRRTPIGMIAPSLHPVHFAIISGNNEVNCWGGQSDPNWDCEHAGRASATTLLQAGDPYFSYVLIETGSPLTLPASSYTAVFTSSGGRYTILQNTRPAAATPH</sequence>
<feature type="transmembrane region" description="Helical" evidence="8">
    <location>
        <begin position="270"/>
        <end position="291"/>
    </location>
</feature>
<gene>
    <name evidence="9" type="ORF">E4K65_14350</name>
</gene>
<comment type="subcellular location">
    <subcellularLocation>
        <location evidence="1">Cell membrane</location>
        <topology evidence="1">Multi-pass membrane protein</topology>
    </subcellularLocation>
</comment>
<dbReference type="Proteomes" id="UP000297966">
    <property type="component" value="Unassembled WGS sequence"/>
</dbReference>
<protein>
    <submittedName>
        <fullName evidence="9">Uncharacterized protein</fullName>
    </submittedName>
</protein>
<evidence type="ECO:0000256" key="7">
    <source>
        <dbReference type="ARBA" id="ARBA00023136"/>
    </source>
</evidence>
<evidence type="ECO:0000256" key="4">
    <source>
        <dbReference type="ARBA" id="ARBA00022679"/>
    </source>
</evidence>
<keyword evidence="6 8" id="KW-1133">Transmembrane helix</keyword>
<keyword evidence="7 8" id="KW-0472">Membrane</keyword>
<accession>A0A4Y9LYM8</accession>
<evidence type="ECO:0000256" key="2">
    <source>
        <dbReference type="ARBA" id="ARBA00022475"/>
    </source>
</evidence>
<evidence type="ECO:0000313" key="10">
    <source>
        <dbReference type="Proteomes" id="UP000297966"/>
    </source>
</evidence>
<dbReference type="InterPro" id="IPR050297">
    <property type="entry name" value="LipidA_mod_glycosyltrf_83"/>
</dbReference>
<evidence type="ECO:0000256" key="5">
    <source>
        <dbReference type="ARBA" id="ARBA00022692"/>
    </source>
</evidence>
<comment type="caution">
    <text evidence="9">The sequence shown here is derived from an EMBL/GenBank/DDBJ whole genome shotgun (WGS) entry which is preliminary data.</text>
</comment>
<dbReference type="GO" id="GO:0005886">
    <property type="term" value="C:plasma membrane"/>
    <property type="evidence" value="ECO:0007669"/>
    <property type="project" value="UniProtKB-SubCell"/>
</dbReference>
<dbReference type="EMBL" id="SPQT01000006">
    <property type="protein sequence ID" value="TFV47999.1"/>
    <property type="molecule type" value="Genomic_DNA"/>
</dbReference>
<evidence type="ECO:0000256" key="1">
    <source>
        <dbReference type="ARBA" id="ARBA00004651"/>
    </source>
</evidence>
<dbReference type="AlphaFoldDB" id="A0A4Y9LYM8"/>
<feature type="transmembrane region" description="Helical" evidence="8">
    <location>
        <begin position="84"/>
        <end position="108"/>
    </location>
</feature>
<evidence type="ECO:0000256" key="8">
    <source>
        <dbReference type="SAM" id="Phobius"/>
    </source>
</evidence>
<feature type="transmembrane region" description="Helical" evidence="8">
    <location>
        <begin position="378"/>
        <end position="397"/>
    </location>
</feature>
<keyword evidence="5 8" id="KW-0812">Transmembrane</keyword>
<feature type="transmembrane region" description="Helical" evidence="8">
    <location>
        <begin position="165"/>
        <end position="191"/>
    </location>
</feature>
<keyword evidence="10" id="KW-1185">Reference proteome</keyword>
<evidence type="ECO:0000313" key="9">
    <source>
        <dbReference type="EMBL" id="TFV47999.1"/>
    </source>
</evidence>
<feature type="transmembrane region" description="Helical" evidence="8">
    <location>
        <begin position="203"/>
        <end position="221"/>
    </location>
</feature>
<dbReference type="PANTHER" id="PTHR33908:SF11">
    <property type="entry name" value="MEMBRANE PROTEIN"/>
    <property type="match status" value="1"/>
</dbReference>
<keyword evidence="4" id="KW-0808">Transferase</keyword>
<organism evidence="9 10">
    <name type="scientific">Bradyrhizobium niftali</name>
    <dbReference type="NCBI Taxonomy" id="2560055"/>
    <lineage>
        <taxon>Bacteria</taxon>
        <taxon>Pseudomonadati</taxon>
        <taxon>Pseudomonadota</taxon>
        <taxon>Alphaproteobacteria</taxon>
        <taxon>Hyphomicrobiales</taxon>
        <taxon>Nitrobacteraceae</taxon>
        <taxon>Bradyrhizobium</taxon>
    </lineage>
</organism>
<dbReference type="RefSeq" id="WP_135174715.1">
    <property type="nucleotide sequence ID" value="NZ_SPQT01000006.1"/>
</dbReference>
<proteinExistence type="predicted"/>
<feature type="transmembrane region" description="Helical" evidence="8">
    <location>
        <begin position="12"/>
        <end position="28"/>
    </location>
</feature>
<feature type="transmembrane region" description="Helical" evidence="8">
    <location>
        <begin position="141"/>
        <end position="158"/>
    </location>
</feature>
<dbReference type="GO" id="GO:0009103">
    <property type="term" value="P:lipopolysaccharide biosynthetic process"/>
    <property type="evidence" value="ECO:0007669"/>
    <property type="project" value="UniProtKB-ARBA"/>
</dbReference>
<keyword evidence="2" id="KW-1003">Cell membrane</keyword>
<dbReference type="PANTHER" id="PTHR33908">
    <property type="entry name" value="MANNOSYLTRANSFERASE YKCB-RELATED"/>
    <property type="match status" value="1"/>
</dbReference>